<name>B9T4K3_RICCO</name>
<gene>
    <name evidence="1" type="ORF">RCOM_0478260</name>
</gene>
<dbReference type="InParanoid" id="B9T4K3"/>
<organism evidence="1 2">
    <name type="scientific">Ricinus communis</name>
    <name type="common">Castor bean</name>
    <dbReference type="NCBI Taxonomy" id="3988"/>
    <lineage>
        <taxon>Eukaryota</taxon>
        <taxon>Viridiplantae</taxon>
        <taxon>Streptophyta</taxon>
        <taxon>Embryophyta</taxon>
        <taxon>Tracheophyta</taxon>
        <taxon>Spermatophyta</taxon>
        <taxon>Magnoliopsida</taxon>
        <taxon>eudicotyledons</taxon>
        <taxon>Gunneridae</taxon>
        <taxon>Pentapetalae</taxon>
        <taxon>rosids</taxon>
        <taxon>fabids</taxon>
        <taxon>Malpighiales</taxon>
        <taxon>Euphorbiaceae</taxon>
        <taxon>Acalyphoideae</taxon>
        <taxon>Acalypheae</taxon>
        <taxon>Ricinus</taxon>
    </lineage>
</organism>
<keyword evidence="2" id="KW-1185">Reference proteome</keyword>
<dbReference type="AlphaFoldDB" id="B9T4K3"/>
<accession>B9T4K3</accession>
<protein>
    <submittedName>
        <fullName evidence="1">Uncharacterized protein</fullName>
    </submittedName>
</protein>
<sequence length="97" mass="11090">MRCAIITHDHILKDGVKKRQNRVNRHVGIGLPLSPLMCHSSIEKLGEAIFMVPMTRVRGPLYKIRQLKHMLGRWSLLIQKEGRPDFSNCGSNLYGII</sequence>
<reference evidence="2" key="1">
    <citation type="journal article" date="2010" name="Nat. Biotechnol.">
        <title>Draft genome sequence of the oilseed species Ricinus communis.</title>
        <authorList>
            <person name="Chan A.P."/>
            <person name="Crabtree J."/>
            <person name="Zhao Q."/>
            <person name="Lorenzi H."/>
            <person name="Orvis J."/>
            <person name="Puiu D."/>
            <person name="Melake-Berhan A."/>
            <person name="Jones K.M."/>
            <person name="Redman J."/>
            <person name="Chen G."/>
            <person name="Cahoon E.B."/>
            <person name="Gedil M."/>
            <person name="Stanke M."/>
            <person name="Haas B.J."/>
            <person name="Wortman J.R."/>
            <person name="Fraser-Liggett C.M."/>
            <person name="Ravel J."/>
            <person name="Rabinowicz P.D."/>
        </authorList>
    </citation>
    <scope>NUCLEOTIDE SEQUENCE [LARGE SCALE GENOMIC DNA]</scope>
    <source>
        <strain evidence="2">cv. Hale</strain>
    </source>
</reference>
<dbReference type="EMBL" id="EQ974474">
    <property type="protein sequence ID" value="EEF29209.1"/>
    <property type="molecule type" value="Genomic_DNA"/>
</dbReference>
<proteinExistence type="predicted"/>
<evidence type="ECO:0000313" key="2">
    <source>
        <dbReference type="Proteomes" id="UP000008311"/>
    </source>
</evidence>
<dbReference type="Proteomes" id="UP000008311">
    <property type="component" value="Unassembled WGS sequence"/>
</dbReference>
<evidence type="ECO:0000313" key="1">
    <source>
        <dbReference type="EMBL" id="EEF29209.1"/>
    </source>
</evidence>